<feature type="non-terminal residue" evidence="1">
    <location>
        <position position="65"/>
    </location>
</feature>
<dbReference type="EMBL" id="CAJVQC010020917">
    <property type="protein sequence ID" value="CAG8710785.1"/>
    <property type="molecule type" value="Genomic_DNA"/>
</dbReference>
<organism evidence="1 2">
    <name type="scientific">Racocetra persica</name>
    <dbReference type="NCBI Taxonomy" id="160502"/>
    <lineage>
        <taxon>Eukaryota</taxon>
        <taxon>Fungi</taxon>
        <taxon>Fungi incertae sedis</taxon>
        <taxon>Mucoromycota</taxon>
        <taxon>Glomeromycotina</taxon>
        <taxon>Glomeromycetes</taxon>
        <taxon>Diversisporales</taxon>
        <taxon>Gigasporaceae</taxon>
        <taxon>Racocetra</taxon>
    </lineage>
</organism>
<accession>A0ACA9PIH3</accession>
<evidence type="ECO:0000313" key="1">
    <source>
        <dbReference type="EMBL" id="CAG8710785.1"/>
    </source>
</evidence>
<evidence type="ECO:0000313" key="2">
    <source>
        <dbReference type="Proteomes" id="UP000789920"/>
    </source>
</evidence>
<comment type="caution">
    <text evidence="1">The sequence shown here is derived from an EMBL/GenBank/DDBJ whole genome shotgun (WGS) entry which is preliminary data.</text>
</comment>
<dbReference type="Proteomes" id="UP000789920">
    <property type="component" value="Unassembled WGS sequence"/>
</dbReference>
<sequence length="65" mass="7185">PVGGSQICYIENADRYYYLNLTVSTPQDPQALDTLVFSDDNGHHAELIGDPLWATDVTCGREVND</sequence>
<gene>
    <name evidence="1" type="ORF">RPERSI_LOCUS10522</name>
</gene>
<keyword evidence="2" id="KW-1185">Reference proteome</keyword>
<name>A0ACA9PIH3_9GLOM</name>
<protein>
    <submittedName>
        <fullName evidence="1">5824_t:CDS:1</fullName>
    </submittedName>
</protein>
<feature type="non-terminal residue" evidence="1">
    <location>
        <position position="1"/>
    </location>
</feature>
<proteinExistence type="predicted"/>
<reference evidence="1" key="1">
    <citation type="submission" date="2021-06" db="EMBL/GenBank/DDBJ databases">
        <authorList>
            <person name="Kallberg Y."/>
            <person name="Tangrot J."/>
            <person name="Rosling A."/>
        </authorList>
    </citation>
    <scope>NUCLEOTIDE SEQUENCE</scope>
    <source>
        <strain evidence="1">MA461A</strain>
    </source>
</reference>